<keyword evidence="2" id="KW-0472">Membrane</keyword>
<evidence type="ECO:0000313" key="3">
    <source>
        <dbReference type="EMBL" id="OGZ69426.1"/>
    </source>
</evidence>
<feature type="compositionally biased region" description="Polar residues" evidence="1">
    <location>
        <begin position="283"/>
        <end position="292"/>
    </location>
</feature>
<dbReference type="Proteomes" id="UP000176421">
    <property type="component" value="Unassembled WGS sequence"/>
</dbReference>
<feature type="transmembrane region" description="Helical" evidence="2">
    <location>
        <begin position="54"/>
        <end position="77"/>
    </location>
</feature>
<accession>A0A1G2I3P2</accession>
<gene>
    <name evidence="3" type="ORF">A3D35_03480</name>
</gene>
<reference evidence="3 4" key="1">
    <citation type="journal article" date="2016" name="Nat. Commun.">
        <title>Thousands of microbial genomes shed light on interconnected biogeochemical processes in an aquifer system.</title>
        <authorList>
            <person name="Anantharaman K."/>
            <person name="Brown C.T."/>
            <person name="Hug L.A."/>
            <person name="Sharon I."/>
            <person name="Castelle C.J."/>
            <person name="Probst A.J."/>
            <person name="Thomas B.C."/>
            <person name="Singh A."/>
            <person name="Wilkins M.J."/>
            <person name="Karaoz U."/>
            <person name="Brodie E.L."/>
            <person name="Williams K.H."/>
            <person name="Hubbard S.S."/>
            <person name="Banfield J.F."/>
        </authorList>
    </citation>
    <scope>NUCLEOTIDE SEQUENCE [LARGE SCALE GENOMIC DNA]</scope>
</reference>
<name>A0A1G2I3P2_9BACT</name>
<dbReference type="AlphaFoldDB" id="A0A1G2I3P2"/>
<keyword evidence="2" id="KW-0812">Transmembrane</keyword>
<protein>
    <submittedName>
        <fullName evidence="3">Uncharacterized protein</fullName>
    </submittedName>
</protein>
<feature type="region of interest" description="Disordered" evidence="1">
    <location>
        <begin position="267"/>
        <end position="292"/>
    </location>
</feature>
<keyword evidence="2" id="KW-1133">Transmembrane helix</keyword>
<comment type="caution">
    <text evidence="3">The sequence shown here is derived from an EMBL/GenBank/DDBJ whole genome shotgun (WGS) entry which is preliminary data.</text>
</comment>
<evidence type="ECO:0000256" key="2">
    <source>
        <dbReference type="SAM" id="Phobius"/>
    </source>
</evidence>
<proteinExistence type="predicted"/>
<evidence type="ECO:0000313" key="4">
    <source>
        <dbReference type="Proteomes" id="UP000176421"/>
    </source>
</evidence>
<evidence type="ECO:0000256" key="1">
    <source>
        <dbReference type="SAM" id="MobiDB-lite"/>
    </source>
</evidence>
<sequence>MSIKPPEGDPMSAASPRANHQIVGRRQVAHTAQKVAQTTVAKAVEKTNWSPLKIALISSSVAFSIAIAISLVIFLLLSLGKKESTIDIASAPTITTAVQPFESVEPVQNPAAQPAQAPLPPIHSTSQLAVTTGQESEKKEEMTTKVVIIDNSALEVAKFKAQREDELAEKTRLAEEAEVKRKSDEKEARRLAELKARLENLRRGAETEKVELPPKIARAEGVVNLLRERNEKAKRQRVSSQRRKLNEVELQKAEDNLQSLKNALVTAEKQSEDAKKGLGQIEAQRTNTNNEQ</sequence>
<organism evidence="3 4">
    <name type="scientific">Candidatus Staskawiczbacteria bacterium RIFCSPHIGHO2_02_FULL_34_9</name>
    <dbReference type="NCBI Taxonomy" id="1802206"/>
    <lineage>
        <taxon>Bacteria</taxon>
        <taxon>Candidatus Staskawicziibacteriota</taxon>
    </lineage>
</organism>
<dbReference type="EMBL" id="MHOS01000009">
    <property type="protein sequence ID" value="OGZ69426.1"/>
    <property type="molecule type" value="Genomic_DNA"/>
</dbReference>
<dbReference type="STRING" id="1802206.A3D35_03480"/>